<feature type="domain" description="DUF4935" evidence="2">
    <location>
        <begin position="13"/>
        <end position="196"/>
    </location>
</feature>
<reference evidence="3 4" key="1">
    <citation type="submission" date="2016-10" db="EMBL/GenBank/DDBJ databases">
        <title>Comparative genomics of Bacillus thuringiensis reveals a path to pathogens against multiple invertebrate hosts.</title>
        <authorList>
            <person name="Zheng J."/>
            <person name="Gao Q."/>
            <person name="Liu H."/>
            <person name="Peng D."/>
            <person name="Ruan L."/>
            <person name="Sun M."/>
        </authorList>
    </citation>
    <scope>NUCLEOTIDE SEQUENCE [LARGE SCALE GENOMIC DNA]</scope>
    <source>
        <strain evidence="3">BGSC 4BM1</strain>
    </source>
</reference>
<evidence type="ECO:0000313" key="3">
    <source>
        <dbReference type="EMBL" id="OTY09350.1"/>
    </source>
</evidence>
<dbReference type="Pfam" id="PF16289">
    <property type="entry name" value="PIN_12"/>
    <property type="match status" value="1"/>
</dbReference>
<comment type="caution">
    <text evidence="3">The sequence shown here is derived from an EMBL/GenBank/DDBJ whole genome shotgun (WGS) entry which is preliminary data.</text>
</comment>
<organism evidence="3 4">
    <name type="scientific">Bacillus thuringiensis serovar navarrensis</name>
    <dbReference type="NCBI Taxonomy" id="339658"/>
    <lineage>
        <taxon>Bacteria</taxon>
        <taxon>Bacillati</taxon>
        <taxon>Bacillota</taxon>
        <taxon>Bacilli</taxon>
        <taxon>Bacillales</taxon>
        <taxon>Bacillaceae</taxon>
        <taxon>Bacillus</taxon>
        <taxon>Bacillus cereus group</taxon>
    </lineage>
</organism>
<evidence type="ECO:0000313" key="4">
    <source>
        <dbReference type="Proteomes" id="UP000194860"/>
    </source>
</evidence>
<evidence type="ECO:0000259" key="2">
    <source>
        <dbReference type="Pfam" id="PF16289"/>
    </source>
</evidence>
<proteinExistence type="predicted"/>
<evidence type="ECO:0000256" key="1">
    <source>
        <dbReference type="SAM" id="Coils"/>
    </source>
</evidence>
<dbReference type="AlphaFoldDB" id="A0A243A1P3"/>
<accession>A0A243A1P3</accession>
<name>A0A243A1P3_BACTU</name>
<dbReference type="Proteomes" id="UP000194860">
    <property type="component" value="Unassembled WGS sequence"/>
</dbReference>
<sequence length="395" mass="46680">MRIKFIQEVTMHIFLDTNLLFTDPFLRGNYNRQVINLIEQILTPDEHAEAAKKYLELKFPDEQIKLYMSRVVFEETKNHYTNHIKEHFQNLKEINQNLSRYLSVSSCITVEKQKDDFLSYFDTYYQNLIEKEILKILEHPPSVVNELVNRSVKKIPPFFNDKNEFRDAIIWLTYAQFVEENDLKNCYFLTKNTSDFCQKSDAKKVPVPLHPNLLEDTERFKMYKTVQGLFTADEKFKEFIEETNKIQQESEMIEKMKTLIEEINEDYIESELNSTPELKDIIDLTVSKFITNSLDIDSVYNDVHYGGYLQPLETYPNINSVKIFHIDIYNKEILVSVDVEVDYNIQIMLYNPIDDNIEESAGEVECKFEVPISFIVNDDLKIKDIEADTPFLIKK</sequence>
<protein>
    <recommendedName>
        <fullName evidence="2">DUF4935 domain-containing protein</fullName>
    </recommendedName>
</protein>
<dbReference type="EMBL" id="NFDG01000134">
    <property type="protein sequence ID" value="OTY09350.1"/>
    <property type="molecule type" value="Genomic_DNA"/>
</dbReference>
<feature type="coiled-coil region" evidence="1">
    <location>
        <begin position="246"/>
        <end position="273"/>
    </location>
</feature>
<keyword evidence="1" id="KW-0175">Coiled coil</keyword>
<dbReference type="InterPro" id="IPR032557">
    <property type="entry name" value="DUF4935"/>
</dbReference>
<gene>
    <name evidence="3" type="ORF">BK732_30615</name>
</gene>